<reference evidence="3" key="1">
    <citation type="submission" date="2020-07" db="EMBL/GenBank/DDBJ databases">
        <authorList>
            <person name="Lin J."/>
        </authorList>
    </citation>
    <scope>NUCLEOTIDE SEQUENCE</scope>
</reference>
<evidence type="ECO:0000313" key="3">
    <source>
        <dbReference type="EMBL" id="CAD1835491.1"/>
    </source>
</evidence>
<dbReference type="Pfam" id="PF14299">
    <property type="entry name" value="PP2"/>
    <property type="match status" value="1"/>
</dbReference>
<accession>A0A6V7PXI9</accession>
<evidence type="ECO:0000259" key="2">
    <source>
        <dbReference type="Pfam" id="PF12937"/>
    </source>
</evidence>
<proteinExistence type="predicted"/>
<feature type="domain" description="F-box" evidence="2">
    <location>
        <begin position="26"/>
        <end position="68"/>
    </location>
</feature>
<gene>
    <name evidence="3" type="ORF">CB5_LOCUS18702</name>
</gene>
<dbReference type="EMBL" id="LR862153">
    <property type="protein sequence ID" value="CAD1835491.1"/>
    <property type="molecule type" value="Genomic_DNA"/>
</dbReference>
<dbReference type="InterPro" id="IPR025886">
    <property type="entry name" value="PP2-like"/>
</dbReference>
<dbReference type="InterPro" id="IPR001810">
    <property type="entry name" value="F-box_dom"/>
</dbReference>
<feature type="compositionally biased region" description="Acidic residues" evidence="1">
    <location>
        <begin position="235"/>
        <end position="271"/>
    </location>
</feature>
<dbReference type="SUPFAM" id="SSF81383">
    <property type="entry name" value="F-box domain"/>
    <property type="match status" value="1"/>
</dbReference>
<dbReference type="PANTHER" id="PTHR32278:SF111">
    <property type="entry name" value="F-BOX PROTEIN PP2-B12-RELATED"/>
    <property type="match status" value="1"/>
</dbReference>
<evidence type="ECO:0000256" key="1">
    <source>
        <dbReference type="SAM" id="MobiDB-lite"/>
    </source>
</evidence>
<feature type="region of interest" description="Disordered" evidence="1">
    <location>
        <begin position="1"/>
        <end position="23"/>
    </location>
</feature>
<feature type="region of interest" description="Disordered" evidence="1">
    <location>
        <begin position="230"/>
        <end position="274"/>
    </location>
</feature>
<protein>
    <recommendedName>
        <fullName evidence="2">F-box domain-containing protein</fullName>
    </recommendedName>
</protein>
<dbReference type="Gene3D" id="1.20.1280.50">
    <property type="match status" value="1"/>
</dbReference>
<dbReference type="Pfam" id="PF12937">
    <property type="entry name" value="F-box-like"/>
    <property type="match status" value="1"/>
</dbReference>
<organism evidence="3">
    <name type="scientific">Ananas comosus var. bracteatus</name>
    <name type="common">red pineapple</name>
    <dbReference type="NCBI Taxonomy" id="296719"/>
    <lineage>
        <taxon>Eukaryota</taxon>
        <taxon>Viridiplantae</taxon>
        <taxon>Streptophyta</taxon>
        <taxon>Embryophyta</taxon>
        <taxon>Tracheophyta</taxon>
        <taxon>Spermatophyta</taxon>
        <taxon>Magnoliopsida</taxon>
        <taxon>Liliopsida</taxon>
        <taxon>Poales</taxon>
        <taxon>Bromeliaceae</taxon>
        <taxon>Bromelioideae</taxon>
        <taxon>Ananas</taxon>
    </lineage>
</organism>
<name>A0A6V7PXI9_ANACO</name>
<dbReference type="InterPro" id="IPR036047">
    <property type="entry name" value="F-box-like_dom_sf"/>
</dbReference>
<dbReference type="AlphaFoldDB" id="A0A6V7PXI9"/>
<sequence>MEGRRRKMTEEGEGEGDDGAGIGGFGRLPEECVARVLAFTTPRDTCRAGLVSAAFLSAAASDAVWANFSAARLRPDPVARRPTPRVLFQEGALLSPLRPHPRRRRRDELSYGKIDREKVLYDISENNVDRMELPSAVLETDSPPRIKLLLMHSFNYGILLLFHIRFAEVAELLSVCWLHIGGTIDSQLLSHRTTYAAYLVFKLAPDSYGLNSTSQFASVKLGAYALENSVSLQPDDNEDDSDDDDDGGGDDDNDGELEDDDGSKDADEDDEEARRKKVKMCLREDGWLEVELGEFYNDEGDEGEVEIKLYETTELHWKRGLIIQGLEIRPKL</sequence>
<dbReference type="PANTHER" id="PTHR32278">
    <property type="entry name" value="F-BOX DOMAIN-CONTAINING PROTEIN"/>
    <property type="match status" value="1"/>
</dbReference>